<dbReference type="RefSeq" id="XP_022477583.1">
    <property type="nucleotide sequence ID" value="XM_022615838.1"/>
</dbReference>
<comment type="caution">
    <text evidence="1">The sequence shown here is derived from an EMBL/GenBank/DDBJ whole genome shotgun (WGS) entry which is preliminary data.</text>
</comment>
<gene>
    <name evidence="1" type="ORF">CORC01_04190</name>
</gene>
<organism evidence="1 2">
    <name type="scientific">Colletotrichum orchidophilum</name>
    <dbReference type="NCBI Taxonomy" id="1209926"/>
    <lineage>
        <taxon>Eukaryota</taxon>
        <taxon>Fungi</taxon>
        <taxon>Dikarya</taxon>
        <taxon>Ascomycota</taxon>
        <taxon>Pezizomycotina</taxon>
        <taxon>Sordariomycetes</taxon>
        <taxon>Hypocreomycetidae</taxon>
        <taxon>Glomerellales</taxon>
        <taxon>Glomerellaceae</taxon>
        <taxon>Colletotrichum</taxon>
    </lineage>
</organism>
<accession>A0A1G4BG20</accession>
<sequence>MDPSETSDQHAELCGLLILPLELREQIYGHLIHQGGFHSKFHVEITTSSGSLRCNREPNVLLDLAFLRVNKQIYAEAIATFYATCIFKPVADEQTIQQFFGRLSEYARAHVLYLELTPRRSAGRRILGPQPNISQIHLAPAWGPACSAIANLLPGLIEVSIRLRPVNTFELRTGCGMEWICVPLSSLQCARKTLHQKTGDVESSDVLINRWDALMEKAVRETKEYTAGMEQARRHQGGWTNVYWRKKRIMAKLDI</sequence>
<dbReference type="EMBL" id="MJBS01000027">
    <property type="protein sequence ID" value="OHF00440.1"/>
    <property type="molecule type" value="Genomic_DNA"/>
</dbReference>
<dbReference type="Proteomes" id="UP000176998">
    <property type="component" value="Unassembled WGS sequence"/>
</dbReference>
<dbReference type="AlphaFoldDB" id="A0A1G4BG20"/>
<name>A0A1G4BG20_9PEZI</name>
<keyword evidence="2" id="KW-1185">Reference proteome</keyword>
<dbReference type="PANTHER" id="PTHR38790:SF4">
    <property type="entry name" value="2EXR DOMAIN-CONTAINING PROTEIN"/>
    <property type="match status" value="1"/>
</dbReference>
<dbReference type="PANTHER" id="PTHR38790">
    <property type="entry name" value="2EXR DOMAIN-CONTAINING PROTEIN-RELATED"/>
    <property type="match status" value="1"/>
</dbReference>
<dbReference type="GeneID" id="34557348"/>
<reference evidence="1 2" key="1">
    <citation type="submission" date="2016-09" db="EMBL/GenBank/DDBJ databases">
        <authorList>
            <person name="Capua I."/>
            <person name="De Benedictis P."/>
            <person name="Joannis T."/>
            <person name="Lombin L.H."/>
            <person name="Cattoli G."/>
        </authorList>
    </citation>
    <scope>NUCLEOTIDE SEQUENCE [LARGE SCALE GENOMIC DNA]</scope>
    <source>
        <strain evidence="1 2">IMI 309357</strain>
    </source>
</reference>
<evidence type="ECO:0000313" key="1">
    <source>
        <dbReference type="EMBL" id="OHF00440.1"/>
    </source>
</evidence>
<protein>
    <submittedName>
        <fullName evidence="1">Uncharacterized protein</fullName>
    </submittedName>
</protein>
<dbReference type="OrthoDB" id="4590851at2759"/>
<evidence type="ECO:0000313" key="2">
    <source>
        <dbReference type="Proteomes" id="UP000176998"/>
    </source>
</evidence>
<proteinExistence type="predicted"/>